<evidence type="ECO:0000256" key="2">
    <source>
        <dbReference type="SAM" id="Phobius"/>
    </source>
</evidence>
<protein>
    <submittedName>
        <fullName evidence="4">LysM peptidoglycan-binding domain-containing protein</fullName>
    </submittedName>
</protein>
<dbReference type="InterPro" id="IPR018392">
    <property type="entry name" value="LysM"/>
</dbReference>
<keyword evidence="2" id="KW-1133">Transmembrane helix</keyword>
<dbReference type="SMART" id="SM00257">
    <property type="entry name" value="LysM"/>
    <property type="match status" value="1"/>
</dbReference>
<feature type="region of interest" description="Disordered" evidence="1">
    <location>
        <begin position="107"/>
        <end position="130"/>
    </location>
</feature>
<dbReference type="EMBL" id="SZYE01000095">
    <property type="protein sequence ID" value="TKR23269.1"/>
    <property type="molecule type" value="Genomic_DNA"/>
</dbReference>
<keyword evidence="2" id="KW-0812">Transmembrane</keyword>
<feature type="transmembrane region" description="Helical" evidence="2">
    <location>
        <begin position="139"/>
        <end position="160"/>
    </location>
</feature>
<reference evidence="4 5" key="1">
    <citation type="submission" date="2019-05" db="EMBL/GenBank/DDBJ databases">
        <title>Genome sequence of Cellulomonas hominis strain CS1.</title>
        <authorList>
            <person name="Belmont J."/>
            <person name="Maclea K.S."/>
        </authorList>
    </citation>
    <scope>NUCLEOTIDE SEQUENCE [LARGE SCALE GENOMIC DNA]</scope>
    <source>
        <strain evidence="4 5">CS1</strain>
    </source>
</reference>
<evidence type="ECO:0000259" key="3">
    <source>
        <dbReference type="PROSITE" id="PS51782"/>
    </source>
</evidence>
<dbReference type="Proteomes" id="UP000308121">
    <property type="component" value="Unassembled WGS sequence"/>
</dbReference>
<keyword evidence="2" id="KW-0472">Membrane</keyword>
<dbReference type="OrthoDB" id="5084290at2"/>
<feature type="domain" description="LysM" evidence="3">
    <location>
        <begin position="170"/>
        <end position="220"/>
    </location>
</feature>
<dbReference type="PROSITE" id="PS51782">
    <property type="entry name" value="LYSM"/>
    <property type="match status" value="1"/>
</dbReference>
<organism evidence="4 5">
    <name type="scientific">Cellulomonas hominis</name>
    <dbReference type="NCBI Taxonomy" id="156981"/>
    <lineage>
        <taxon>Bacteria</taxon>
        <taxon>Bacillati</taxon>
        <taxon>Actinomycetota</taxon>
        <taxon>Actinomycetes</taxon>
        <taxon>Micrococcales</taxon>
        <taxon>Cellulomonadaceae</taxon>
        <taxon>Cellulomonas</taxon>
    </lineage>
</organism>
<dbReference type="Gene3D" id="3.10.350.10">
    <property type="entry name" value="LysM domain"/>
    <property type="match status" value="1"/>
</dbReference>
<dbReference type="Pfam" id="PF01476">
    <property type="entry name" value="LysM"/>
    <property type="match status" value="1"/>
</dbReference>
<evidence type="ECO:0000313" key="5">
    <source>
        <dbReference type="Proteomes" id="UP000308121"/>
    </source>
</evidence>
<comment type="caution">
    <text evidence="4">The sequence shown here is derived from an EMBL/GenBank/DDBJ whole genome shotgun (WGS) entry which is preliminary data.</text>
</comment>
<dbReference type="AlphaFoldDB" id="A0A7Z8NPM8"/>
<dbReference type="InterPro" id="IPR036779">
    <property type="entry name" value="LysM_dom_sf"/>
</dbReference>
<dbReference type="CDD" id="cd00118">
    <property type="entry name" value="LysM"/>
    <property type="match status" value="1"/>
</dbReference>
<evidence type="ECO:0000256" key="1">
    <source>
        <dbReference type="SAM" id="MobiDB-lite"/>
    </source>
</evidence>
<evidence type="ECO:0000313" key="4">
    <source>
        <dbReference type="EMBL" id="TKR23269.1"/>
    </source>
</evidence>
<sequence>MPVPSLAMSAPVPVRPGQAARRWVRGGPSGGRVSASWCAVPDVTERRGTDGRDQTPVRSCLDIVGGVWFHRTSVRTNRCSTRVARRPRREVVGMSAIAAHPGIARPARREVPARRDGDARRPGTADGEGRLHLTRRGRVVVVLLGLAVVLGGLVGGRAVADGPQRATEVTTHAVQSGETLWQIAADVAGPGEDVRDVILSLQQLNGLADASLQAGQVLLLPAGS</sequence>
<name>A0A7Z8NPM8_9CELL</name>
<gene>
    <name evidence="4" type="ORF">FA014_12085</name>
</gene>
<proteinExistence type="predicted"/>
<accession>A0A7Z8NPM8</accession>
<dbReference type="SUPFAM" id="SSF54106">
    <property type="entry name" value="LysM domain"/>
    <property type="match status" value="1"/>
</dbReference>